<feature type="domain" description="DNA2/NAM7 helicase helicase" evidence="3">
    <location>
        <begin position="153"/>
        <end position="582"/>
    </location>
</feature>
<dbReference type="InterPro" id="IPR041677">
    <property type="entry name" value="DNA2/NAM7_AAA_11"/>
</dbReference>
<feature type="region of interest" description="Disordered" evidence="2">
    <location>
        <begin position="962"/>
        <end position="998"/>
    </location>
</feature>
<comment type="caution">
    <text evidence="4">The sequence shown here is derived from an EMBL/GenBank/DDBJ whole genome shotgun (WGS) entry which is preliminary data.</text>
</comment>
<evidence type="ECO:0000256" key="2">
    <source>
        <dbReference type="SAM" id="MobiDB-lite"/>
    </source>
</evidence>
<dbReference type="PANTHER" id="PTHR10887">
    <property type="entry name" value="DNA2/NAM7 HELICASE FAMILY"/>
    <property type="match status" value="1"/>
</dbReference>
<evidence type="ECO:0000313" key="5">
    <source>
        <dbReference type="Proteomes" id="UP001165283"/>
    </source>
</evidence>
<keyword evidence="5" id="KW-1185">Reference proteome</keyword>
<protein>
    <recommendedName>
        <fullName evidence="3">DNA2/NAM7 helicase helicase domain-containing protein</fullName>
    </recommendedName>
</protein>
<dbReference type="InterPro" id="IPR027417">
    <property type="entry name" value="P-loop_NTPase"/>
</dbReference>
<organism evidence="4 5">
    <name type="scientific">Pseudonocardia humida</name>
    <dbReference type="NCBI Taxonomy" id="2800819"/>
    <lineage>
        <taxon>Bacteria</taxon>
        <taxon>Bacillati</taxon>
        <taxon>Actinomycetota</taxon>
        <taxon>Actinomycetes</taxon>
        <taxon>Pseudonocardiales</taxon>
        <taxon>Pseudonocardiaceae</taxon>
        <taxon>Pseudonocardia</taxon>
    </lineage>
</organism>
<dbReference type="Proteomes" id="UP001165283">
    <property type="component" value="Unassembled WGS sequence"/>
</dbReference>
<reference evidence="4" key="1">
    <citation type="submission" date="2021-04" db="EMBL/GenBank/DDBJ databases">
        <title>Pseudonocardia sp. nov., isolated from sandy soil of mangrove forest.</title>
        <authorList>
            <person name="Zan Z."/>
            <person name="Huang R."/>
            <person name="Liu W."/>
        </authorList>
    </citation>
    <scope>NUCLEOTIDE SEQUENCE</scope>
    <source>
        <strain evidence="4">S2-4</strain>
    </source>
</reference>
<evidence type="ECO:0000259" key="3">
    <source>
        <dbReference type="Pfam" id="PF13086"/>
    </source>
</evidence>
<evidence type="ECO:0000256" key="1">
    <source>
        <dbReference type="SAM" id="Coils"/>
    </source>
</evidence>
<accession>A0ABT0ZYP4</accession>
<name>A0ABT0ZYP4_9PSEU</name>
<dbReference type="SUPFAM" id="SSF52540">
    <property type="entry name" value="P-loop containing nucleoside triphosphate hydrolases"/>
    <property type="match status" value="1"/>
</dbReference>
<dbReference type="PANTHER" id="PTHR10887:SF495">
    <property type="entry name" value="HELICASE SENATAXIN ISOFORM X1-RELATED"/>
    <property type="match status" value="1"/>
</dbReference>
<sequence length="998" mass="106255">MAAWTAGSIAAVEEWLRLLPGSALPGPWTRRGEAAPAAEDGWLRLDLRDRPDLADLLEPPFVLAGREGPEQSTAHPVDRFHLLDGVLLLREPDGVPPGSRWLWSPSATPRAAVERLLDGLRELRDAPLAEALAAGRLDGPPTSQAAAPPGLSDAQVEAYRACRSPGLRVVWSPPGTGRTRVLARAAEDLLRAGKRVLLVSTAAVMADSVLLEVVRSMRPGRGQVVRAGVPVLPGLDDLRLDALAARVSADVDARRALIARRLTDLAGTDEEIGELAARLDGYDPEGYRAAAARVAAAGRREELRTRYQDTLRAAELAYGRVVAARREHDRLVAEAASLAVARGAMVRLPELQAELRELDARDEALRADLRAAEGRSRRRAKQLGQEVETFGQGAVARRRELWDEIIAARRAIGSTTPARLGRLDGAIARAERAATAAWLAFEPVESELRRLERAMEQANEVGRPSAADHALVERIERERLPALHERWTRLRAIRAQSAGDRSAHEEEHRRLAERSGTLRADAEAEIVGAAGLVATTLARSRSEPVAAADFDVVLVDGAEAAALAEVLLVLGRAGETAVLVGDVLLPGPVLPAAVATSEHPAVRTWVRAGCFGHAGIGTPQDALAHDGCVALLERWRGGAGLRRLVNDLGYQVLRGPDAEQDETEVVVVDVAALPDLAAVRRGPSGDPWWMAGLVLAPALARGSEPVTGVLTTSRAQAELTLTALRDRDPLTGCGPVTAFRGRALDTAVLDQVDHAPDARAFALGVTRARRRLYVLVDGTALAAATGPLAALRQAVERGDARTWSAAALLGLDGPAPYRADRVLAEVGDPLRRAATALDVSAEDDLRAELERRLGAARDSLWLWSPWPAGVVAPLVGAAVERGVRVKAFLRPDDDGADALRESGATVVRTDHGPRRVALVDRRTVLLGSAVLPDGPRDPREALLAVEGRGPAERLLVELGADATADPCPRADPVDVRGGDPDVGRECRSGDAEVELGAG</sequence>
<feature type="compositionally biased region" description="Basic and acidic residues" evidence="2">
    <location>
        <begin position="971"/>
        <end position="990"/>
    </location>
</feature>
<dbReference type="Pfam" id="PF13086">
    <property type="entry name" value="AAA_11"/>
    <property type="match status" value="1"/>
</dbReference>
<dbReference type="RefSeq" id="WP_252437864.1">
    <property type="nucleotide sequence ID" value="NZ_JAGSOV010000024.1"/>
</dbReference>
<feature type="coiled-coil region" evidence="1">
    <location>
        <begin position="348"/>
        <end position="375"/>
    </location>
</feature>
<gene>
    <name evidence="4" type="ORF">KDL28_11970</name>
</gene>
<evidence type="ECO:0000313" key="4">
    <source>
        <dbReference type="EMBL" id="MCO1655769.1"/>
    </source>
</evidence>
<proteinExistence type="predicted"/>
<dbReference type="Gene3D" id="3.40.50.300">
    <property type="entry name" value="P-loop containing nucleotide triphosphate hydrolases"/>
    <property type="match status" value="2"/>
</dbReference>
<dbReference type="InterPro" id="IPR045055">
    <property type="entry name" value="DNA2/NAM7-like"/>
</dbReference>
<keyword evidence="1" id="KW-0175">Coiled coil</keyword>
<dbReference type="EMBL" id="JAGSOV010000024">
    <property type="protein sequence ID" value="MCO1655769.1"/>
    <property type="molecule type" value="Genomic_DNA"/>
</dbReference>